<keyword evidence="5 7" id="KW-1133">Transmembrane helix</keyword>
<dbReference type="GO" id="GO:0005886">
    <property type="term" value="C:plasma membrane"/>
    <property type="evidence" value="ECO:0007669"/>
    <property type="project" value="UniProtKB-SubCell"/>
</dbReference>
<keyword evidence="4 7" id="KW-0812">Transmembrane</keyword>
<evidence type="ECO:0000256" key="1">
    <source>
        <dbReference type="ARBA" id="ARBA00004651"/>
    </source>
</evidence>
<protein>
    <submittedName>
        <fullName evidence="8">L-lactate permease</fullName>
    </submittedName>
</protein>
<feature type="transmembrane region" description="Helical" evidence="7">
    <location>
        <begin position="32"/>
        <end position="48"/>
    </location>
</feature>
<evidence type="ECO:0000256" key="3">
    <source>
        <dbReference type="ARBA" id="ARBA00022475"/>
    </source>
</evidence>
<keyword evidence="3" id="KW-1003">Cell membrane</keyword>
<evidence type="ECO:0000256" key="5">
    <source>
        <dbReference type="ARBA" id="ARBA00022989"/>
    </source>
</evidence>
<evidence type="ECO:0000256" key="6">
    <source>
        <dbReference type="ARBA" id="ARBA00023136"/>
    </source>
</evidence>
<evidence type="ECO:0000256" key="2">
    <source>
        <dbReference type="ARBA" id="ARBA00022448"/>
    </source>
</evidence>
<name>A0A897N4M2_9EURY</name>
<dbReference type="Proteomes" id="UP000663525">
    <property type="component" value="Chromosome"/>
</dbReference>
<proteinExistence type="predicted"/>
<keyword evidence="6 7" id="KW-0472">Membrane</keyword>
<reference evidence="8" key="1">
    <citation type="submission" date="2020-11" db="EMBL/GenBank/DDBJ databases">
        <title>Carbohydrate-dependent, anaerobic sulfur respiration: A novel catabolism in halophilic archaea.</title>
        <authorList>
            <person name="Sorokin D.Y."/>
            <person name="Messina E."/>
            <person name="Smedile F."/>
            <person name="La Cono V."/>
            <person name="Hallsworth J.E."/>
            <person name="Yakimov M.M."/>
        </authorList>
    </citation>
    <scope>NUCLEOTIDE SEQUENCE</scope>
    <source>
        <strain evidence="8">HSR12-1</strain>
    </source>
</reference>
<organism evidence="8 9">
    <name type="scientific">Halapricum desulfuricans</name>
    <dbReference type="NCBI Taxonomy" id="2841257"/>
    <lineage>
        <taxon>Archaea</taxon>
        <taxon>Methanobacteriati</taxon>
        <taxon>Methanobacteriota</taxon>
        <taxon>Stenosarchaea group</taxon>
        <taxon>Halobacteria</taxon>
        <taxon>Halobacteriales</taxon>
        <taxon>Haloarculaceae</taxon>
        <taxon>Halapricum</taxon>
    </lineage>
</organism>
<dbReference type="RefSeq" id="WP_229115058.1">
    <property type="nucleotide sequence ID" value="NZ_CP064787.1"/>
</dbReference>
<feature type="transmembrane region" description="Helical" evidence="7">
    <location>
        <begin position="243"/>
        <end position="262"/>
    </location>
</feature>
<feature type="transmembrane region" description="Helical" evidence="7">
    <location>
        <begin position="470"/>
        <end position="493"/>
    </location>
</feature>
<evidence type="ECO:0000256" key="4">
    <source>
        <dbReference type="ARBA" id="ARBA00022692"/>
    </source>
</evidence>
<feature type="transmembrane region" description="Helical" evidence="7">
    <location>
        <begin position="6"/>
        <end position="25"/>
    </location>
</feature>
<gene>
    <name evidence="8" type="primary">lldP</name>
    <name evidence="8" type="ORF">HSR121_0937</name>
</gene>
<feature type="transmembrane region" description="Helical" evidence="7">
    <location>
        <begin position="269"/>
        <end position="288"/>
    </location>
</feature>
<dbReference type="AlphaFoldDB" id="A0A897N4M2"/>
<evidence type="ECO:0000313" key="9">
    <source>
        <dbReference type="Proteomes" id="UP000663525"/>
    </source>
</evidence>
<accession>A0A897N4M2</accession>
<feature type="transmembrane region" description="Helical" evidence="7">
    <location>
        <begin position="432"/>
        <end position="450"/>
    </location>
</feature>
<feature type="transmembrane region" description="Helical" evidence="7">
    <location>
        <begin position="396"/>
        <end position="416"/>
    </location>
</feature>
<keyword evidence="2" id="KW-0813">Transport</keyword>
<feature type="transmembrane region" description="Helical" evidence="7">
    <location>
        <begin position="130"/>
        <end position="152"/>
    </location>
</feature>
<dbReference type="GO" id="GO:0015295">
    <property type="term" value="F:solute:proton symporter activity"/>
    <property type="evidence" value="ECO:0007669"/>
    <property type="project" value="TreeGrafter"/>
</dbReference>
<dbReference type="PANTHER" id="PTHR30003">
    <property type="entry name" value="L-LACTATE PERMEASE"/>
    <property type="match status" value="1"/>
</dbReference>
<sequence>MASTAILALAAVVPIATAFVLLVGFRWSAARSMGVGWLLATVLGLTYWQMEPTWWAAVAVYGALEAVNIILIVFGAILLMNYLDISGAISTIRWHFAGISDDRRIQLLLIGLGFETIIEGVAGFGTPGALAAPLLIGLGFPPLGAAVFALFFNAPNPQFGAAGTPILGGVNAVIGDAKLAEATDPITQAQFQALVSGYTGVITGLTFVFWGVLGIFLLVYWFGDERERSLRGAARSTAPVVPFAVVLGVVAGLVQGAIAWFVGPELPSIVAGFVVFGLGLVMADRQLLVPEGTWSFPDRESWSDLWLGGLALDSITGDDPNREMPVWLAWTPYLLVGGALLLTRLPVLDLVPTLQEFYVTVPGAINDVSILGYRLWGDLLFLEYLYELDWRLEYLYLPGTMPFVPIAVLTGLLHAMDRRETVEAWRESTRQVAPAALTLVVVVSLTQIMIESGTNNASEFVGMMEALSQAVALGAGGALPFVAPWIGALGTFVTGSNTVSDILFASLQYDAAAEVGISRSIVVAIQNVGGGVGNMISVQNIAAISGVVGIAGREGDILRKTVVPTVLFALFVGTVGTVLVYVVAPGAF</sequence>
<feature type="transmembrane region" description="Helical" evidence="7">
    <location>
        <begin position="54"/>
        <end position="83"/>
    </location>
</feature>
<feature type="transmembrane region" description="Helical" evidence="7">
    <location>
        <begin position="104"/>
        <end position="124"/>
    </location>
</feature>
<evidence type="ECO:0000256" key="7">
    <source>
        <dbReference type="SAM" id="Phobius"/>
    </source>
</evidence>
<dbReference type="EMBL" id="CP064787">
    <property type="protein sequence ID" value="QSG05286.1"/>
    <property type="molecule type" value="Genomic_DNA"/>
</dbReference>
<comment type="subcellular location">
    <subcellularLocation>
        <location evidence="1">Cell membrane</location>
        <topology evidence="1">Multi-pass membrane protein</topology>
    </subcellularLocation>
</comment>
<dbReference type="GO" id="GO:0015129">
    <property type="term" value="F:lactate transmembrane transporter activity"/>
    <property type="evidence" value="ECO:0007669"/>
    <property type="project" value="InterPro"/>
</dbReference>
<feature type="transmembrane region" description="Helical" evidence="7">
    <location>
        <begin position="562"/>
        <end position="584"/>
    </location>
</feature>
<evidence type="ECO:0000313" key="8">
    <source>
        <dbReference type="EMBL" id="QSG05286.1"/>
    </source>
</evidence>
<dbReference type="Pfam" id="PF02652">
    <property type="entry name" value="Lactate_perm"/>
    <property type="match status" value="1"/>
</dbReference>
<dbReference type="PANTHER" id="PTHR30003:SF0">
    <property type="entry name" value="GLYCOLATE PERMEASE GLCA-RELATED"/>
    <property type="match status" value="1"/>
</dbReference>
<feature type="transmembrane region" description="Helical" evidence="7">
    <location>
        <begin position="198"/>
        <end position="223"/>
    </location>
</feature>
<feature type="transmembrane region" description="Helical" evidence="7">
    <location>
        <begin position="327"/>
        <end position="345"/>
    </location>
</feature>
<dbReference type="GeneID" id="68854566"/>
<dbReference type="InterPro" id="IPR003804">
    <property type="entry name" value="Lactate_perm"/>
</dbReference>